<accession>A0A672JA08</accession>
<reference evidence="1" key="1">
    <citation type="submission" date="2019-06" db="EMBL/GenBank/DDBJ databases">
        <authorList>
            <consortium name="Wellcome Sanger Institute Data Sharing"/>
        </authorList>
    </citation>
    <scope>NUCLEOTIDE SEQUENCE [LARGE SCALE GENOMIC DNA]</scope>
</reference>
<evidence type="ECO:0000313" key="2">
    <source>
        <dbReference type="Proteomes" id="UP000472267"/>
    </source>
</evidence>
<dbReference type="Proteomes" id="UP000472267">
    <property type="component" value="Chromosome 3"/>
</dbReference>
<reference evidence="1" key="3">
    <citation type="submission" date="2025-09" db="UniProtKB">
        <authorList>
            <consortium name="Ensembl"/>
        </authorList>
    </citation>
    <scope>IDENTIFICATION</scope>
</reference>
<dbReference type="InParanoid" id="A0A672JA08"/>
<dbReference type="AlphaFoldDB" id="A0A672JA08"/>
<organism evidence="1 2">
    <name type="scientific">Salarias fasciatus</name>
    <name type="common">Jewelled blenny</name>
    <name type="synonym">Blennius fasciatus</name>
    <dbReference type="NCBI Taxonomy" id="181472"/>
    <lineage>
        <taxon>Eukaryota</taxon>
        <taxon>Metazoa</taxon>
        <taxon>Chordata</taxon>
        <taxon>Craniata</taxon>
        <taxon>Vertebrata</taxon>
        <taxon>Euteleostomi</taxon>
        <taxon>Actinopterygii</taxon>
        <taxon>Neopterygii</taxon>
        <taxon>Teleostei</taxon>
        <taxon>Neoteleostei</taxon>
        <taxon>Acanthomorphata</taxon>
        <taxon>Ovalentaria</taxon>
        <taxon>Blenniimorphae</taxon>
        <taxon>Blenniiformes</taxon>
        <taxon>Blennioidei</taxon>
        <taxon>Blenniidae</taxon>
        <taxon>Salariinae</taxon>
        <taxon>Salarias</taxon>
    </lineage>
</organism>
<name>A0A672JA08_SALFA</name>
<keyword evidence="2" id="KW-1185">Reference proteome</keyword>
<dbReference type="Ensembl" id="ENSSFAT00005052681.1">
    <property type="protein sequence ID" value="ENSSFAP00005051038.1"/>
    <property type="gene ID" value="ENSSFAG00005024574.1"/>
</dbReference>
<protein>
    <submittedName>
        <fullName evidence="1">Uncharacterized protein</fullName>
    </submittedName>
</protein>
<proteinExistence type="predicted"/>
<evidence type="ECO:0000313" key="1">
    <source>
        <dbReference type="Ensembl" id="ENSSFAP00005051038.1"/>
    </source>
</evidence>
<reference evidence="1" key="2">
    <citation type="submission" date="2025-08" db="UniProtKB">
        <authorList>
            <consortium name="Ensembl"/>
        </authorList>
    </citation>
    <scope>IDENTIFICATION</scope>
</reference>
<sequence>EFRISLRVRVTECVTTVTDRQFKGGIQHFLEKTKPHVCYSLFEQRACARPSARLSCFSQKTRKCTSAISSSPFSLNLLLKNISFRLLTFVDI</sequence>